<evidence type="ECO:0000313" key="1">
    <source>
        <dbReference type="EMBL" id="KER31262.1"/>
    </source>
</evidence>
<dbReference type="GeneID" id="20316641"/>
<dbReference type="OrthoDB" id="10573830at2759"/>
<accession>A0A074ZZ48</accession>
<protein>
    <submittedName>
        <fullName evidence="1">Uncharacterized protein</fullName>
    </submittedName>
</protein>
<organism evidence="1 2">
    <name type="scientific">Opisthorchis viverrini</name>
    <name type="common">Southeast Asian liver fluke</name>
    <dbReference type="NCBI Taxonomy" id="6198"/>
    <lineage>
        <taxon>Eukaryota</taxon>
        <taxon>Metazoa</taxon>
        <taxon>Spiralia</taxon>
        <taxon>Lophotrochozoa</taxon>
        <taxon>Platyhelminthes</taxon>
        <taxon>Trematoda</taxon>
        <taxon>Digenea</taxon>
        <taxon>Opisthorchiida</taxon>
        <taxon>Opisthorchiata</taxon>
        <taxon>Opisthorchiidae</taxon>
        <taxon>Opisthorchis</taxon>
    </lineage>
</organism>
<keyword evidence="2" id="KW-1185">Reference proteome</keyword>
<evidence type="ECO:0000313" key="2">
    <source>
        <dbReference type="Proteomes" id="UP000054324"/>
    </source>
</evidence>
<name>A0A074ZZ48_OPIVI</name>
<gene>
    <name evidence="1" type="ORF">T265_02453</name>
</gene>
<dbReference type="CTD" id="20316641"/>
<sequence length="230" mass="25853">MRKIPLRALFINICIRSPEQQTNDRYPTEFRHYGVRKEVPFRGDSELTQISSGITRSVALHFSFAILKLPAAFVYELLHETKMDVVKLIFLCCVWFRLFYVSNGTTDLYHANTLARVPKGVAANVAATASTKTQRVSMSPTPTILSRPSSIFYDDLPTVIPDSHTWRGTLSAEEKLVAQLLNRGSLTVRPNGHNNKTTSPVFVDITYNVIQILAFVSERNPKLIVMGLVV</sequence>
<dbReference type="RefSeq" id="XP_009164966.1">
    <property type="nucleotide sequence ID" value="XM_009166702.1"/>
</dbReference>
<proteinExistence type="predicted"/>
<dbReference type="Proteomes" id="UP000054324">
    <property type="component" value="Unassembled WGS sequence"/>
</dbReference>
<dbReference type="EMBL" id="KL596648">
    <property type="protein sequence ID" value="KER31262.1"/>
    <property type="molecule type" value="Genomic_DNA"/>
</dbReference>
<dbReference type="AlphaFoldDB" id="A0A074ZZ48"/>
<dbReference type="KEGG" id="ovi:T265_02453"/>
<reference evidence="1 2" key="1">
    <citation type="submission" date="2013-11" db="EMBL/GenBank/DDBJ databases">
        <title>Opisthorchis viverrini - life in the bile duct.</title>
        <authorList>
            <person name="Young N.D."/>
            <person name="Nagarajan N."/>
            <person name="Lin S.J."/>
            <person name="Korhonen P.K."/>
            <person name="Jex A.R."/>
            <person name="Hall R.S."/>
            <person name="Safavi-Hemami H."/>
            <person name="Kaewkong W."/>
            <person name="Bertrand D."/>
            <person name="Gao S."/>
            <person name="Seet Q."/>
            <person name="Wongkham S."/>
            <person name="Teh B.T."/>
            <person name="Wongkham C."/>
            <person name="Intapan P.M."/>
            <person name="Maleewong W."/>
            <person name="Yang X."/>
            <person name="Hu M."/>
            <person name="Wang Z."/>
            <person name="Hofmann A."/>
            <person name="Sternberg P.W."/>
            <person name="Tan P."/>
            <person name="Wang J."/>
            <person name="Gasser R.B."/>
        </authorList>
    </citation>
    <scope>NUCLEOTIDE SEQUENCE [LARGE SCALE GENOMIC DNA]</scope>
</reference>